<evidence type="ECO:0000313" key="1">
    <source>
        <dbReference type="EMBL" id="DAD75555.1"/>
    </source>
</evidence>
<sequence length="31" mass="3718">MHYLDFLPVRELKAAPELGTKRVRYFLQIGR</sequence>
<organism evidence="1">
    <name type="scientific">Siphoviridae sp. ctM7c3</name>
    <dbReference type="NCBI Taxonomy" id="2826257"/>
    <lineage>
        <taxon>Viruses</taxon>
        <taxon>Duplodnaviria</taxon>
        <taxon>Heunggongvirae</taxon>
        <taxon>Uroviricota</taxon>
        <taxon>Caudoviricetes</taxon>
    </lineage>
</organism>
<accession>A0A8S5M0E8</accession>
<dbReference type="EMBL" id="BK014785">
    <property type="protein sequence ID" value="DAD75555.1"/>
    <property type="molecule type" value="Genomic_DNA"/>
</dbReference>
<protein>
    <submittedName>
        <fullName evidence="1">Uncharacterized protein</fullName>
    </submittedName>
</protein>
<name>A0A8S5M0E8_9CAUD</name>
<proteinExistence type="predicted"/>
<reference evidence="1" key="1">
    <citation type="journal article" date="2021" name="Proc. Natl. Acad. Sci. U.S.A.">
        <title>A Catalog of Tens of Thousands of Viruses from Human Metagenomes Reveals Hidden Associations with Chronic Diseases.</title>
        <authorList>
            <person name="Tisza M.J."/>
            <person name="Buck C.B."/>
        </authorList>
    </citation>
    <scope>NUCLEOTIDE SEQUENCE</scope>
    <source>
        <strain evidence="1">CtM7c3</strain>
    </source>
</reference>